<organism evidence="1 2">
    <name type="scientific">Electrophorus voltai</name>
    <dbReference type="NCBI Taxonomy" id="2609070"/>
    <lineage>
        <taxon>Eukaryota</taxon>
        <taxon>Metazoa</taxon>
        <taxon>Chordata</taxon>
        <taxon>Craniata</taxon>
        <taxon>Vertebrata</taxon>
        <taxon>Euteleostomi</taxon>
        <taxon>Actinopterygii</taxon>
        <taxon>Neopterygii</taxon>
        <taxon>Teleostei</taxon>
        <taxon>Ostariophysi</taxon>
        <taxon>Gymnotiformes</taxon>
        <taxon>Gymnotoidei</taxon>
        <taxon>Gymnotidae</taxon>
        <taxon>Electrophorus</taxon>
    </lineage>
</organism>
<evidence type="ECO:0000313" key="1">
    <source>
        <dbReference type="EMBL" id="KAK1794954.1"/>
    </source>
</evidence>
<evidence type="ECO:0000313" key="2">
    <source>
        <dbReference type="Proteomes" id="UP001239994"/>
    </source>
</evidence>
<sequence length="137" mass="15356">MPAWTAYEIPKLGNKTKTREKLKGEMFNCSKEGFRVPKNVKQAPEQSPKEDRVNNQCEACSGMAEVRCECISTNSEAKAFGGWLGVKNGSKEATSLQEKHQGQTDILQKYRNWTAEDWGKVIFSDEAPSDCLGHLDK</sequence>
<protein>
    <submittedName>
        <fullName evidence="1">Uncharacterized protein</fullName>
    </submittedName>
</protein>
<proteinExistence type="predicted"/>
<dbReference type="Proteomes" id="UP001239994">
    <property type="component" value="Unassembled WGS sequence"/>
</dbReference>
<comment type="caution">
    <text evidence="1">The sequence shown here is derived from an EMBL/GenBank/DDBJ whole genome shotgun (WGS) entry which is preliminary data.</text>
</comment>
<keyword evidence="2" id="KW-1185">Reference proteome</keyword>
<dbReference type="AlphaFoldDB" id="A0AAD8Z984"/>
<name>A0AAD8Z984_9TELE</name>
<accession>A0AAD8Z984</accession>
<reference evidence="1" key="1">
    <citation type="submission" date="2023-03" db="EMBL/GenBank/DDBJ databases">
        <title>Electrophorus voltai genome.</title>
        <authorList>
            <person name="Bian C."/>
        </authorList>
    </citation>
    <scope>NUCLEOTIDE SEQUENCE</scope>
    <source>
        <strain evidence="1">CB-2022</strain>
        <tissue evidence="1">Muscle</tissue>
    </source>
</reference>
<dbReference type="EMBL" id="JAROKS010000016">
    <property type="protein sequence ID" value="KAK1794954.1"/>
    <property type="molecule type" value="Genomic_DNA"/>
</dbReference>
<gene>
    <name evidence="1" type="ORF">P4O66_010149</name>
</gene>